<sequence>MPHGAFRKQIARNYLMKYLTELLGKSSVSKQKVIFKRNKVSTPIKGANIIAKIGDKSDNKDKYKHIIVVAAHYDTGHSSAGVGDNGSGVTVVLELARIFHEIKDSIPDSHELQFVLFDLYTEVSFTLISEMLIHSLLRDVLEANIL</sequence>
<dbReference type="InterPro" id="IPR045175">
    <property type="entry name" value="M28_fam"/>
</dbReference>
<evidence type="ECO:0000256" key="2">
    <source>
        <dbReference type="ARBA" id="ARBA00005634"/>
    </source>
</evidence>
<name>A0A443S5A7_9ACAR</name>
<dbReference type="Gene3D" id="3.40.630.10">
    <property type="entry name" value="Zn peptidases"/>
    <property type="match status" value="1"/>
</dbReference>
<dbReference type="AlphaFoldDB" id="A0A443S5A7"/>
<dbReference type="Proteomes" id="UP000288716">
    <property type="component" value="Unassembled WGS sequence"/>
</dbReference>
<evidence type="ECO:0000313" key="5">
    <source>
        <dbReference type="Proteomes" id="UP000288716"/>
    </source>
</evidence>
<dbReference type="VEuPathDB" id="VectorBase:LDEU009332"/>
<dbReference type="GO" id="GO:0006508">
    <property type="term" value="P:proteolysis"/>
    <property type="evidence" value="ECO:0007669"/>
    <property type="project" value="InterPro"/>
</dbReference>
<feature type="domain" description="Peptidase M28" evidence="3">
    <location>
        <begin position="48"/>
        <end position="118"/>
    </location>
</feature>
<evidence type="ECO:0000256" key="1">
    <source>
        <dbReference type="ARBA" id="ARBA00001947"/>
    </source>
</evidence>
<gene>
    <name evidence="4" type="ORF">B4U80_13511</name>
</gene>
<reference evidence="4 5" key="1">
    <citation type="journal article" date="2018" name="Gigascience">
        <title>Genomes of trombidid mites reveal novel predicted allergens and laterally-transferred genes associated with secondary metabolism.</title>
        <authorList>
            <person name="Dong X."/>
            <person name="Chaisiri K."/>
            <person name="Xia D."/>
            <person name="Armstrong S.D."/>
            <person name="Fang Y."/>
            <person name="Donnelly M.J."/>
            <person name="Kadowaki T."/>
            <person name="McGarry J.W."/>
            <person name="Darby A.C."/>
            <person name="Makepeace B.L."/>
        </authorList>
    </citation>
    <scope>NUCLEOTIDE SEQUENCE [LARGE SCALE GENOMIC DNA]</scope>
    <source>
        <strain evidence="4">UoL-UT</strain>
    </source>
</reference>
<evidence type="ECO:0000259" key="3">
    <source>
        <dbReference type="Pfam" id="PF04389"/>
    </source>
</evidence>
<evidence type="ECO:0000313" key="4">
    <source>
        <dbReference type="EMBL" id="RWS22709.1"/>
    </source>
</evidence>
<dbReference type="PANTHER" id="PTHR12147:SF26">
    <property type="entry name" value="PEPTIDASE M28 DOMAIN-CONTAINING PROTEIN"/>
    <property type="match status" value="1"/>
</dbReference>
<dbReference type="OrthoDB" id="2214at2759"/>
<dbReference type="EMBL" id="NCKV01008103">
    <property type="protein sequence ID" value="RWS22709.1"/>
    <property type="molecule type" value="Genomic_DNA"/>
</dbReference>
<proteinExistence type="inferred from homology"/>
<comment type="cofactor">
    <cofactor evidence="1">
        <name>Zn(2+)</name>
        <dbReference type="ChEBI" id="CHEBI:29105"/>
    </cofactor>
</comment>
<organism evidence="4 5">
    <name type="scientific">Leptotrombidium deliense</name>
    <dbReference type="NCBI Taxonomy" id="299467"/>
    <lineage>
        <taxon>Eukaryota</taxon>
        <taxon>Metazoa</taxon>
        <taxon>Ecdysozoa</taxon>
        <taxon>Arthropoda</taxon>
        <taxon>Chelicerata</taxon>
        <taxon>Arachnida</taxon>
        <taxon>Acari</taxon>
        <taxon>Acariformes</taxon>
        <taxon>Trombidiformes</taxon>
        <taxon>Prostigmata</taxon>
        <taxon>Anystina</taxon>
        <taxon>Parasitengona</taxon>
        <taxon>Trombiculoidea</taxon>
        <taxon>Trombiculidae</taxon>
        <taxon>Leptotrombidium</taxon>
    </lineage>
</organism>
<keyword evidence="5" id="KW-1185">Reference proteome</keyword>
<comment type="similarity">
    <text evidence="2">Belongs to the peptidase M28 family. M28B subfamily.</text>
</comment>
<dbReference type="SUPFAM" id="SSF53187">
    <property type="entry name" value="Zn-dependent exopeptidases"/>
    <property type="match status" value="1"/>
</dbReference>
<protein>
    <submittedName>
        <fullName evidence="4">Peptidase M28-like protein</fullName>
    </submittedName>
</protein>
<accession>A0A443S5A7</accession>
<dbReference type="InterPro" id="IPR007484">
    <property type="entry name" value="Peptidase_M28"/>
</dbReference>
<dbReference type="GO" id="GO:0008235">
    <property type="term" value="F:metalloexopeptidase activity"/>
    <property type="evidence" value="ECO:0007669"/>
    <property type="project" value="InterPro"/>
</dbReference>
<dbReference type="Pfam" id="PF04389">
    <property type="entry name" value="Peptidase_M28"/>
    <property type="match status" value="1"/>
</dbReference>
<dbReference type="PANTHER" id="PTHR12147">
    <property type="entry name" value="METALLOPEPTIDASE M28 FAMILY MEMBER"/>
    <property type="match status" value="1"/>
</dbReference>
<comment type="caution">
    <text evidence="4">The sequence shown here is derived from an EMBL/GenBank/DDBJ whole genome shotgun (WGS) entry which is preliminary data.</text>
</comment>